<dbReference type="EC" id="3.1.3.2" evidence="4"/>
<evidence type="ECO:0000259" key="5">
    <source>
        <dbReference type="Pfam" id="PF00149"/>
    </source>
</evidence>
<keyword evidence="3" id="KW-0325">Glycoprotein</keyword>
<evidence type="ECO:0000259" key="7">
    <source>
        <dbReference type="Pfam" id="PF16656"/>
    </source>
</evidence>
<evidence type="ECO:0000256" key="1">
    <source>
        <dbReference type="ARBA" id="ARBA00022729"/>
    </source>
</evidence>
<dbReference type="Pfam" id="PF14008">
    <property type="entry name" value="Metallophos_C"/>
    <property type="match status" value="1"/>
</dbReference>
<dbReference type="SUPFAM" id="SSF49363">
    <property type="entry name" value="Purple acid phosphatase, N-terminal domain"/>
    <property type="match status" value="1"/>
</dbReference>
<feature type="domain" description="Purple acid phosphatase N-terminal" evidence="7">
    <location>
        <begin position="31"/>
        <end position="121"/>
    </location>
</feature>
<name>A0A3D8Q4X1_9HELO</name>
<dbReference type="OrthoDB" id="45007at2759"/>
<feature type="domain" description="Calcineurin-like phosphoesterase" evidence="5">
    <location>
        <begin position="177"/>
        <end position="387"/>
    </location>
</feature>
<dbReference type="Pfam" id="PF00149">
    <property type="entry name" value="Metallophos"/>
    <property type="match status" value="1"/>
</dbReference>
<dbReference type="GO" id="GO:0003993">
    <property type="term" value="F:acid phosphatase activity"/>
    <property type="evidence" value="ECO:0007669"/>
    <property type="project" value="UniProtKB-EC"/>
</dbReference>
<dbReference type="InterPro" id="IPR029052">
    <property type="entry name" value="Metallo-depent_PP-like"/>
</dbReference>
<accession>A0A3D8Q4X1</accession>
<dbReference type="Proteomes" id="UP000256328">
    <property type="component" value="Unassembled WGS sequence"/>
</dbReference>
<evidence type="ECO:0000313" key="9">
    <source>
        <dbReference type="Proteomes" id="UP000256328"/>
    </source>
</evidence>
<dbReference type="Gene3D" id="2.60.40.380">
    <property type="entry name" value="Purple acid phosphatase-like, N-terminal"/>
    <property type="match status" value="1"/>
</dbReference>
<dbReference type="PANTHER" id="PTHR22953">
    <property type="entry name" value="ACID PHOSPHATASE RELATED"/>
    <property type="match status" value="1"/>
</dbReference>
<dbReference type="Pfam" id="PF16656">
    <property type="entry name" value="Pur_ac_phosph_N"/>
    <property type="match status" value="1"/>
</dbReference>
<dbReference type="GO" id="GO:0046872">
    <property type="term" value="F:metal ion binding"/>
    <property type="evidence" value="ECO:0007669"/>
    <property type="project" value="InterPro"/>
</dbReference>
<dbReference type="InterPro" id="IPR041792">
    <property type="entry name" value="MPP_PAP"/>
</dbReference>
<dbReference type="InterPro" id="IPR004843">
    <property type="entry name" value="Calcineurin-like_PHP"/>
</dbReference>
<dbReference type="PANTHER" id="PTHR22953:SF145">
    <property type="entry name" value="PURPLE ACID PHOSPHATASE"/>
    <property type="match status" value="1"/>
</dbReference>
<feature type="domain" description="Purple acid phosphatase C-terminal" evidence="6">
    <location>
        <begin position="408"/>
        <end position="473"/>
    </location>
</feature>
<keyword evidence="9" id="KW-1185">Reference proteome</keyword>
<dbReference type="InterPro" id="IPR015914">
    <property type="entry name" value="PAPs_N"/>
</dbReference>
<comment type="caution">
    <text evidence="8">The sequence shown here is derived from an EMBL/GenBank/DDBJ whole genome shotgun (WGS) entry which is preliminary data.</text>
</comment>
<organism evidence="8 9">
    <name type="scientific">Coleophoma crateriformis</name>
    <dbReference type="NCBI Taxonomy" id="565419"/>
    <lineage>
        <taxon>Eukaryota</taxon>
        <taxon>Fungi</taxon>
        <taxon>Dikarya</taxon>
        <taxon>Ascomycota</taxon>
        <taxon>Pezizomycotina</taxon>
        <taxon>Leotiomycetes</taxon>
        <taxon>Helotiales</taxon>
        <taxon>Dermateaceae</taxon>
        <taxon>Coleophoma</taxon>
    </lineage>
</organism>
<evidence type="ECO:0000256" key="2">
    <source>
        <dbReference type="ARBA" id="ARBA00022801"/>
    </source>
</evidence>
<comment type="catalytic activity">
    <reaction evidence="4">
        <text>a phosphate monoester + H2O = an alcohol + phosphate</text>
        <dbReference type="Rhea" id="RHEA:15017"/>
        <dbReference type="ChEBI" id="CHEBI:15377"/>
        <dbReference type="ChEBI" id="CHEBI:30879"/>
        <dbReference type="ChEBI" id="CHEBI:43474"/>
        <dbReference type="ChEBI" id="CHEBI:67140"/>
        <dbReference type="EC" id="3.1.3.2"/>
    </reaction>
</comment>
<dbReference type="CDD" id="cd00839">
    <property type="entry name" value="MPP_PAPs"/>
    <property type="match status" value="1"/>
</dbReference>
<feature type="chain" id="PRO_5017494597" description="Purple acid phosphatase" evidence="4">
    <location>
        <begin position="23"/>
        <end position="491"/>
    </location>
</feature>
<dbReference type="SUPFAM" id="SSF56300">
    <property type="entry name" value="Metallo-dependent phosphatases"/>
    <property type="match status" value="1"/>
</dbReference>
<dbReference type="EMBL" id="PDLN01000024">
    <property type="protein sequence ID" value="RDW56871.1"/>
    <property type="molecule type" value="Genomic_DNA"/>
</dbReference>
<evidence type="ECO:0000259" key="6">
    <source>
        <dbReference type="Pfam" id="PF14008"/>
    </source>
</evidence>
<dbReference type="Gene3D" id="3.60.21.10">
    <property type="match status" value="1"/>
</dbReference>
<feature type="signal peptide" evidence="4">
    <location>
        <begin position="1"/>
        <end position="22"/>
    </location>
</feature>
<keyword evidence="2 4" id="KW-0378">Hydrolase</keyword>
<protein>
    <recommendedName>
        <fullName evidence="4">Purple acid phosphatase</fullName>
        <ecNumber evidence="4">3.1.3.2</ecNumber>
    </recommendedName>
</protein>
<keyword evidence="1 4" id="KW-0732">Signal</keyword>
<sequence length="491" mass="54352">MRFSSSVGAAVAFVALAAPAQALQYNVSLNSQVRMAFNGQTGMTVSWNTYEQLSSPTVMWGCSPNQLVNKATSDVSITYPTSLTYDNHVTISGLKPNTKYYYMPLDMLKDQYTRGPYSFTTGRVAGDMTPYTAAVVIDMGTFGSEGLSTTPESGVAANNLLKPGQQTTIGSMTKSADSYEFVVHPGDMAYADYWLKEEYTGYINVTMADGYKAYESILDAFYDELTPITTQKPYMVGPGNHEANCDNGGYKTWNTSICVPGQLNFTGYSNHFRMPSEKSGGVGNFWYSYDHGMTHYVIVDMETDFGNGISGPSEPISGPFGQTNEQYNWLENDLKSVDRSVTPWLVVFGHRPWYTSGEVCLECQEAFEPLLDQYNVDLYMSGHNHYYERIAPIANNVTDPNELNNPSSPWHIVNGAAGHWGGLDSFDTTMQNYSRFGLDSTEGIYGWSKLTFHNCTHMTHEYIASVNGTVLDTATLYKQRTCGVSNSTCDN</sequence>
<gene>
    <name evidence="8" type="ORF">BP5796_12938</name>
</gene>
<dbReference type="InterPro" id="IPR039331">
    <property type="entry name" value="PAPs-like"/>
</dbReference>
<dbReference type="InterPro" id="IPR025733">
    <property type="entry name" value="PAPs_C"/>
</dbReference>
<dbReference type="AlphaFoldDB" id="A0A3D8Q4X1"/>
<comment type="similarity">
    <text evidence="4">Belongs to the metallophosphoesterase superfamily. Purple acid phosphatase family.</text>
</comment>
<evidence type="ECO:0000313" key="8">
    <source>
        <dbReference type="EMBL" id="RDW56871.1"/>
    </source>
</evidence>
<evidence type="ECO:0000256" key="3">
    <source>
        <dbReference type="ARBA" id="ARBA00023180"/>
    </source>
</evidence>
<proteinExistence type="inferred from homology"/>
<reference evidence="8 9" key="1">
    <citation type="journal article" date="2018" name="IMA Fungus">
        <title>IMA Genome-F 9: Draft genome sequence of Annulohypoxylon stygium, Aspergillus mulundensis, Berkeleyomyces basicola (syn. Thielaviopsis basicola), Ceratocystis smalleyi, two Cercospora beticola strains, Coleophoma cylindrospora, Fusarium fracticaudum, Phialophora cf. hyalina, and Morchella septimelata.</title>
        <authorList>
            <person name="Wingfield B.D."/>
            <person name="Bills G.F."/>
            <person name="Dong Y."/>
            <person name="Huang W."/>
            <person name="Nel W.J."/>
            <person name="Swalarsk-Parry B.S."/>
            <person name="Vaghefi N."/>
            <person name="Wilken P.M."/>
            <person name="An Z."/>
            <person name="de Beer Z.W."/>
            <person name="De Vos L."/>
            <person name="Chen L."/>
            <person name="Duong T.A."/>
            <person name="Gao Y."/>
            <person name="Hammerbacher A."/>
            <person name="Kikkert J.R."/>
            <person name="Li Y."/>
            <person name="Li H."/>
            <person name="Li K."/>
            <person name="Li Q."/>
            <person name="Liu X."/>
            <person name="Ma X."/>
            <person name="Naidoo K."/>
            <person name="Pethybridge S.J."/>
            <person name="Sun J."/>
            <person name="Steenkamp E.T."/>
            <person name="van der Nest M.A."/>
            <person name="van Wyk S."/>
            <person name="Wingfield M.J."/>
            <person name="Xiong C."/>
            <person name="Yue Q."/>
            <person name="Zhang X."/>
        </authorList>
    </citation>
    <scope>NUCLEOTIDE SEQUENCE [LARGE SCALE GENOMIC DNA]</scope>
    <source>
        <strain evidence="8 9">BP5796</strain>
    </source>
</reference>
<dbReference type="InterPro" id="IPR008963">
    <property type="entry name" value="Purple_acid_Pase-like_N"/>
</dbReference>
<evidence type="ECO:0000256" key="4">
    <source>
        <dbReference type="RuleBase" id="RU361203"/>
    </source>
</evidence>